<dbReference type="RefSeq" id="WP_092497469.1">
    <property type="nucleotide sequence ID" value="NZ_FOFG01000010.1"/>
</dbReference>
<evidence type="ECO:0000313" key="3">
    <source>
        <dbReference type="Proteomes" id="UP000199647"/>
    </source>
</evidence>
<name>A0A1H9KTP5_9HYPH</name>
<gene>
    <name evidence="2" type="ORF">SAMN05216548_11081</name>
</gene>
<dbReference type="EMBL" id="FOFG01000010">
    <property type="protein sequence ID" value="SER02409.1"/>
    <property type="molecule type" value="Genomic_DNA"/>
</dbReference>
<evidence type="ECO:0000313" key="2">
    <source>
        <dbReference type="EMBL" id="SER02409.1"/>
    </source>
</evidence>
<dbReference type="AlphaFoldDB" id="A0A1H9KTP5"/>
<proteinExistence type="predicted"/>
<keyword evidence="3" id="KW-1185">Reference proteome</keyword>
<reference evidence="2 3" key="1">
    <citation type="submission" date="2016-10" db="EMBL/GenBank/DDBJ databases">
        <authorList>
            <person name="de Groot N.N."/>
        </authorList>
    </citation>
    <scope>NUCLEOTIDE SEQUENCE [LARGE SCALE GENOMIC DNA]</scope>
    <source>
        <strain evidence="2 3">A52C2</strain>
    </source>
</reference>
<organism evidence="2 3">
    <name type="scientific">Faunimonas pinastri</name>
    <dbReference type="NCBI Taxonomy" id="1855383"/>
    <lineage>
        <taxon>Bacteria</taxon>
        <taxon>Pseudomonadati</taxon>
        <taxon>Pseudomonadota</taxon>
        <taxon>Alphaproteobacteria</taxon>
        <taxon>Hyphomicrobiales</taxon>
        <taxon>Afifellaceae</taxon>
        <taxon>Faunimonas</taxon>
    </lineage>
</organism>
<feature type="signal peptide" evidence="1">
    <location>
        <begin position="1"/>
        <end position="34"/>
    </location>
</feature>
<sequence>MRHSISNLTRQVLATAAISAMAITAMLAASGAHAADLPQQEVARYQGQYQEVRVAGPAYGSCGRPLEQVQLSDAEGRPTAPGRTPYYTCVTGTTLLPGAVPPPPEYCCH</sequence>
<accession>A0A1H9KTP5</accession>
<keyword evidence="1" id="KW-0732">Signal</keyword>
<feature type="chain" id="PRO_5011686338" evidence="1">
    <location>
        <begin position="35"/>
        <end position="109"/>
    </location>
</feature>
<evidence type="ECO:0000256" key="1">
    <source>
        <dbReference type="SAM" id="SignalP"/>
    </source>
</evidence>
<protein>
    <submittedName>
        <fullName evidence="2">Uncharacterized protein</fullName>
    </submittedName>
</protein>
<dbReference type="OrthoDB" id="9948431at2"/>
<dbReference type="STRING" id="1855383.SAMN05216548_11081"/>
<dbReference type="Proteomes" id="UP000199647">
    <property type="component" value="Unassembled WGS sequence"/>
</dbReference>